<evidence type="ECO:0000313" key="1">
    <source>
        <dbReference type="Proteomes" id="UP000095283"/>
    </source>
</evidence>
<name>A0A1I7X8Y7_HETBA</name>
<dbReference type="AlphaFoldDB" id="A0A1I7X8Y7"/>
<keyword evidence="1" id="KW-1185">Reference proteome</keyword>
<dbReference type="WBParaSite" id="Hba_13861">
    <property type="protein sequence ID" value="Hba_13861"/>
    <property type="gene ID" value="Hba_13861"/>
</dbReference>
<sequence length="80" mass="9521">MFNQLSLHTINYPSDEFGKKKDREMENTSWCRSGSHPAMFSHFVMTYTTRPSQQLPPKTCEAIEEEPWQCVCWYRISAHY</sequence>
<organism evidence="1 3">
    <name type="scientific">Heterorhabditis bacteriophora</name>
    <name type="common">Entomopathogenic nematode worm</name>
    <dbReference type="NCBI Taxonomy" id="37862"/>
    <lineage>
        <taxon>Eukaryota</taxon>
        <taxon>Metazoa</taxon>
        <taxon>Ecdysozoa</taxon>
        <taxon>Nematoda</taxon>
        <taxon>Chromadorea</taxon>
        <taxon>Rhabditida</taxon>
        <taxon>Rhabditina</taxon>
        <taxon>Rhabditomorpha</taxon>
        <taxon>Strongyloidea</taxon>
        <taxon>Heterorhabditidae</taxon>
        <taxon>Heterorhabditis</taxon>
    </lineage>
</organism>
<protein>
    <submittedName>
        <fullName evidence="2 3">Ovule protein</fullName>
    </submittedName>
</protein>
<proteinExistence type="predicted"/>
<reference evidence="2 3" key="1">
    <citation type="submission" date="2016-11" db="UniProtKB">
        <authorList>
            <consortium name="WormBaseParasite"/>
        </authorList>
    </citation>
    <scope>IDENTIFICATION</scope>
</reference>
<dbReference type="Proteomes" id="UP000095283">
    <property type="component" value="Unplaced"/>
</dbReference>
<evidence type="ECO:0000313" key="3">
    <source>
        <dbReference type="WBParaSite" id="Hba_13862"/>
    </source>
</evidence>
<evidence type="ECO:0000313" key="2">
    <source>
        <dbReference type="WBParaSite" id="Hba_13861"/>
    </source>
</evidence>
<dbReference type="WBParaSite" id="Hba_13862">
    <property type="protein sequence ID" value="Hba_13862"/>
    <property type="gene ID" value="Hba_13862"/>
</dbReference>
<accession>A0A1I7X8Y7</accession>